<dbReference type="Proteomes" id="UP000729402">
    <property type="component" value="Unassembled WGS sequence"/>
</dbReference>
<evidence type="ECO:0000256" key="1">
    <source>
        <dbReference type="SAM" id="MobiDB-lite"/>
    </source>
</evidence>
<protein>
    <recommendedName>
        <fullName evidence="2">DUF7787 domain-containing protein</fullName>
    </recommendedName>
</protein>
<dbReference type="Pfam" id="PF25042">
    <property type="entry name" value="DUF7787"/>
    <property type="match status" value="1"/>
</dbReference>
<comment type="caution">
    <text evidence="3">The sequence shown here is derived from an EMBL/GenBank/DDBJ whole genome shotgun (WGS) entry which is preliminary data.</text>
</comment>
<dbReference type="OrthoDB" id="692230at2759"/>
<evidence type="ECO:0000313" key="4">
    <source>
        <dbReference type="Proteomes" id="UP000729402"/>
    </source>
</evidence>
<name>A0A8J5SHD5_ZIZPA</name>
<dbReference type="PANTHER" id="PTHR35096">
    <property type="entry name" value="BNAA08G28570D PROTEIN"/>
    <property type="match status" value="1"/>
</dbReference>
<organism evidence="3 4">
    <name type="scientific">Zizania palustris</name>
    <name type="common">Northern wild rice</name>
    <dbReference type="NCBI Taxonomy" id="103762"/>
    <lineage>
        <taxon>Eukaryota</taxon>
        <taxon>Viridiplantae</taxon>
        <taxon>Streptophyta</taxon>
        <taxon>Embryophyta</taxon>
        <taxon>Tracheophyta</taxon>
        <taxon>Spermatophyta</taxon>
        <taxon>Magnoliopsida</taxon>
        <taxon>Liliopsida</taxon>
        <taxon>Poales</taxon>
        <taxon>Poaceae</taxon>
        <taxon>BOP clade</taxon>
        <taxon>Oryzoideae</taxon>
        <taxon>Oryzeae</taxon>
        <taxon>Zizaniinae</taxon>
        <taxon>Zizania</taxon>
    </lineage>
</organism>
<proteinExistence type="predicted"/>
<dbReference type="PANTHER" id="PTHR35096:SF8">
    <property type="entry name" value="OS03G0308600 PROTEIN"/>
    <property type="match status" value="1"/>
</dbReference>
<feature type="domain" description="DUF7787" evidence="2">
    <location>
        <begin position="3"/>
        <end position="56"/>
    </location>
</feature>
<sequence length="188" mass="20239">MPKLTLEDYILFFTTRSGRGLTIDHLSQIVFMHGFIKFHRQNKSVLVDALNRFDLMLPRRSTVGINAAAPPPGAAKPSDAALSTEEVRHDIEDLDWRECPVGSLLSVLAGEAASHMPLATIRPGSSAVERVSPPSILSASSPPAPPAAAVQKRKRCKKGQGKAAIKGRKERVVQLLTLPSLEDMAASA</sequence>
<feature type="compositionally biased region" description="Basic residues" evidence="1">
    <location>
        <begin position="151"/>
        <end position="164"/>
    </location>
</feature>
<feature type="compositionally biased region" description="Low complexity" evidence="1">
    <location>
        <begin position="132"/>
        <end position="141"/>
    </location>
</feature>
<reference evidence="3" key="2">
    <citation type="submission" date="2021-02" db="EMBL/GenBank/DDBJ databases">
        <authorList>
            <person name="Kimball J.A."/>
            <person name="Haas M.W."/>
            <person name="Macchietto M."/>
            <person name="Kono T."/>
            <person name="Duquette J."/>
            <person name="Shao M."/>
        </authorList>
    </citation>
    <scope>NUCLEOTIDE SEQUENCE</scope>
    <source>
        <tissue evidence="3">Fresh leaf tissue</tissue>
    </source>
</reference>
<dbReference type="InterPro" id="IPR056689">
    <property type="entry name" value="DUF7787"/>
</dbReference>
<feature type="region of interest" description="Disordered" evidence="1">
    <location>
        <begin position="129"/>
        <end position="164"/>
    </location>
</feature>
<reference evidence="3" key="1">
    <citation type="journal article" date="2021" name="bioRxiv">
        <title>Whole Genome Assembly and Annotation of Northern Wild Rice, Zizania palustris L., Supports a Whole Genome Duplication in the Zizania Genus.</title>
        <authorList>
            <person name="Haas M."/>
            <person name="Kono T."/>
            <person name="Macchietto M."/>
            <person name="Millas R."/>
            <person name="McGilp L."/>
            <person name="Shao M."/>
            <person name="Duquette J."/>
            <person name="Hirsch C.N."/>
            <person name="Kimball J."/>
        </authorList>
    </citation>
    <scope>NUCLEOTIDE SEQUENCE</scope>
    <source>
        <tissue evidence="3">Fresh leaf tissue</tissue>
    </source>
</reference>
<dbReference type="AlphaFoldDB" id="A0A8J5SHD5"/>
<accession>A0A8J5SHD5</accession>
<gene>
    <name evidence="3" type="ORF">GUJ93_ZPchr0003g18672</name>
</gene>
<evidence type="ECO:0000313" key="3">
    <source>
        <dbReference type="EMBL" id="KAG8063653.1"/>
    </source>
</evidence>
<dbReference type="EMBL" id="JAAALK010000286">
    <property type="protein sequence ID" value="KAG8063653.1"/>
    <property type="molecule type" value="Genomic_DNA"/>
</dbReference>
<evidence type="ECO:0000259" key="2">
    <source>
        <dbReference type="Pfam" id="PF25042"/>
    </source>
</evidence>
<keyword evidence="4" id="KW-1185">Reference proteome</keyword>